<comment type="caution">
    <text evidence="3">The sequence shown here is derived from an EMBL/GenBank/DDBJ whole genome shotgun (WGS) entry which is preliminary data.</text>
</comment>
<sequence length="574" mass="63834">MKFPVSVLVAALAPFALPGGHAFVAPTPPRAAPSSTQVGLFDWGKTAPAPKDVSNSEIRDLFSLWNDALATGDSRIVAKRYASDTMLLPTVSDVPRTDYDSIKDYFDAFLLKKPQGTILDGKIKIGDGWASDTGIYEFAMGSDGSKVKARYSFVYAYEGGKWKISHHHSSMMPEQGTSVEITEGQVKNLFQLWNDALDTLESDAVAKRYAKNAVLLPTVSDVPRTDYDSIKDYFDNFLKLKPQGTILESFVTIGSNWCKDVGVYEFEMGATGAKVQARYSFVYVYEDGEWKISHHHSSAMPEQPKLGPKITEKEVGQLFNLWNDELATLDSDKVAKRYASKAVLLPTVSDVPRTDYDSIKDYFDNFLKLKPQGTILESFTSVGDGWCKDVGVYEFEMGASGAKVQARYSFVYVYEDGEWKISHHHSSAMPEQPKLGPKIEEKEVKSIFSVWNNALATLDSDKVAKCYAKNAVLLPTVSDTPRTDYDSIKDYFDAFLLKKPQGTILESFATAGDGWCKDCGIYEFKMGADGSNVKARYSFVYVYEDGEWKISHHHSSVMPESVLGPAKKEDLVEA</sequence>
<dbReference type="GO" id="GO:0004683">
    <property type="term" value="F:calcium/calmodulin-dependent protein kinase activity"/>
    <property type="evidence" value="ECO:0007669"/>
    <property type="project" value="InterPro"/>
</dbReference>
<dbReference type="InterPro" id="IPR032710">
    <property type="entry name" value="NTF2-like_dom_sf"/>
</dbReference>
<feature type="domain" description="Calcium/calmodulin-dependent protein kinase II association-domain" evidence="2">
    <location>
        <begin position="440"/>
        <end position="559"/>
    </location>
</feature>
<dbReference type="NCBIfam" id="TIGR02246">
    <property type="entry name" value="SgcJ/EcaC family oxidoreductase"/>
    <property type="match status" value="2"/>
</dbReference>
<accession>A0A9N8E366</accession>
<feature type="domain" description="Calcium/calmodulin-dependent protein kinase II association-domain" evidence="2">
    <location>
        <begin position="185"/>
        <end position="301"/>
    </location>
</feature>
<feature type="domain" description="Calcium/calmodulin-dependent protein kinase II association-domain" evidence="2">
    <location>
        <begin position="56"/>
        <end position="173"/>
    </location>
</feature>
<dbReference type="EMBL" id="CAICTM010000478">
    <property type="protein sequence ID" value="CAB9511325.1"/>
    <property type="molecule type" value="Genomic_DNA"/>
</dbReference>
<dbReference type="OrthoDB" id="36616at2759"/>
<dbReference type="SUPFAM" id="SSF54427">
    <property type="entry name" value="NTF2-like"/>
    <property type="match status" value="4"/>
</dbReference>
<dbReference type="InterPro" id="IPR013543">
    <property type="entry name" value="Ca/CaM-dep_prot_kinase-assoc"/>
</dbReference>
<keyword evidence="4" id="KW-1185">Reference proteome</keyword>
<dbReference type="GO" id="GO:0005516">
    <property type="term" value="F:calmodulin binding"/>
    <property type="evidence" value="ECO:0007669"/>
    <property type="project" value="InterPro"/>
</dbReference>
<evidence type="ECO:0000313" key="4">
    <source>
        <dbReference type="Proteomes" id="UP001153069"/>
    </source>
</evidence>
<feature type="domain" description="Calcium/calmodulin-dependent protein kinase II association-domain" evidence="2">
    <location>
        <begin position="312"/>
        <end position="430"/>
    </location>
</feature>
<evidence type="ECO:0000256" key="1">
    <source>
        <dbReference type="SAM" id="SignalP"/>
    </source>
</evidence>
<dbReference type="Pfam" id="PF08332">
    <property type="entry name" value="CaMKII_AD"/>
    <property type="match status" value="4"/>
</dbReference>
<keyword evidence="1" id="KW-0732">Signal</keyword>
<dbReference type="Gene3D" id="3.10.450.50">
    <property type="match status" value="4"/>
</dbReference>
<gene>
    <name evidence="3" type="ORF">SEMRO_479_G151251.1</name>
</gene>
<dbReference type="InterPro" id="IPR011944">
    <property type="entry name" value="Steroid_delta5-4_isomerase"/>
</dbReference>
<proteinExistence type="predicted"/>
<evidence type="ECO:0000313" key="3">
    <source>
        <dbReference type="EMBL" id="CAB9511325.1"/>
    </source>
</evidence>
<feature type="chain" id="PRO_5040255119" description="Calcium/calmodulin-dependent protein kinase II association-domain domain-containing protein" evidence="1">
    <location>
        <begin position="23"/>
        <end position="574"/>
    </location>
</feature>
<reference evidence="3" key="1">
    <citation type="submission" date="2020-06" db="EMBL/GenBank/DDBJ databases">
        <authorList>
            <consortium name="Plant Systems Biology data submission"/>
        </authorList>
    </citation>
    <scope>NUCLEOTIDE SEQUENCE</scope>
    <source>
        <strain evidence="3">D6</strain>
    </source>
</reference>
<organism evidence="3 4">
    <name type="scientific">Seminavis robusta</name>
    <dbReference type="NCBI Taxonomy" id="568900"/>
    <lineage>
        <taxon>Eukaryota</taxon>
        <taxon>Sar</taxon>
        <taxon>Stramenopiles</taxon>
        <taxon>Ochrophyta</taxon>
        <taxon>Bacillariophyta</taxon>
        <taxon>Bacillariophyceae</taxon>
        <taxon>Bacillariophycidae</taxon>
        <taxon>Naviculales</taxon>
        <taxon>Naviculaceae</taxon>
        <taxon>Seminavis</taxon>
    </lineage>
</organism>
<dbReference type="AlphaFoldDB" id="A0A9N8E366"/>
<evidence type="ECO:0000259" key="2">
    <source>
        <dbReference type="Pfam" id="PF08332"/>
    </source>
</evidence>
<protein>
    <recommendedName>
        <fullName evidence="2">Calcium/calmodulin-dependent protein kinase II association-domain domain-containing protein</fullName>
    </recommendedName>
</protein>
<dbReference type="Proteomes" id="UP001153069">
    <property type="component" value="Unassembled WGS sequence"/>
</dbReference>
<feature type="signal peptide" evidence="1">
    <location>
        <begin position="1"/>
        <end position="22"/>
    </location>
</feature>
<name>A0A9N8E366_9STRA</name>